<organism evidence="1 2">
    <name type="scientific">Paucilactobacillus suebicus DSM 5007 = KCTC 3549</name>
    <dbReference type="NCBI Taxonomy" id="1423807"/>
    <lineage>
        <taxon>Bacteria</taxon>
        <taxon>Bacillati</taxon>
        <taxon>Bacillota</taxon>
        <taxon>Bacilli</taxon>
        <taxon>Lactobacillales</taxon>
        <taxon>Lactobacillaceae</taxon>
        <taxon>Paucilactobacillus</taxon>
    </lineage>
</organism>
<reference evidence="1 2" key="1">
    <citation type="journal article" date="2015" name="Genome Announc.">
        <title>Expanding the biotechnology potential of lactobacilli through comparative genomics of 213 strains and associated genera.</title>
        <authorList>
            <person name="Sun Z."/>
            <person name="Harris H.M."/>
            <person name="McCann A."/>
            <person name="Guo C."/>
            <person name="Argimon S."/>
            <person name="Zhang W."/>
            <person name="Yang X."/>
            <person name="Jeffery I.B."/>
            <person name="Cooney J.C."/>
            <person name="Kagawa T.F."/>
            <person name="Liu W."/>
            <person name="Song Y."/>
            <person name="Salvetti E."/>
            <person name="Wrobel A."/>
            <person name="Rasinkangas P."/>
            <person name="Parkhill J."/>
            <person name="Rea M.C."/>
            <person name="O'Sullivan O."/>
            <person name="Ritari J."/>
            <person name="Douillard F.P."/>
            <person name="Paul Ross R."/>
            <person name="Yang R."/>
            <person name="Briner A.E."/>
            <person name="Felis G.E."/>
            <person name="de Vos W.M."/>
            <person name="Barrangou R."/>
            <person name="Klaenhammer T.R."/>
            <person name="Caufield P.W."/>
            <person name="Cui Y."/>
            <person name="Zhang H."/>
            <person name="O'Toole P.W."/>
        </authorList>
    </citation>
    <scope>NUCLEOTIDE SEQUENCE [LARGE SCALE GENOMIC DNA]</scope>
    <source>
        <strain evidence="1 2">DSM 5007</strain>
    </source>
</reference>
<dbReference type="InterPro" id="IPR009057">
    <property type="entry name" value="Homeodomain-like_sf"/>
</dbReference>
<dbReference type="EMBL" id="AZGF01000006">
    <property type="protein sequence ID" value="KRM12633.1"/>
    <property type="molecule type" value="Genomic_DNA"/>
</dbReference>
<gene>
    <name evidence="1" type="ORF">FD16_GL002147</name>
</gene>
<proteinExistence type="predicted"/>
<dbReference type="SUPFAM" id="SSF46689">
    <property type="entry name" value="Homeodomain-like"/>
    <property type="match status" value="1"/>
</dbReference>
<evidence type="ECO:0000313" key="1">
    <source>
        <dbReference type="EMBL" id="KRM12633.1"/>
    </source>
</evidence>
<dbReference type="PATRIC" id="fig|1423807.3.peg.2204"/>
<dbReference type="Proteomes" id="UP000051820">
    <property type="component" value="Unassembled WGS sequence"/>
</dbReference>
<protein>
    <submittedName>
        <fullName evidence="1">Transcriptional regulator</fullName>
    </submittedName>
</protein>
<sequence length="102" mass="11697">MSQAKIPVAYYHKPDKRLRATQDKLFAALQAYYETGNDFNTLQVTKLCQNAGVARQTFYRHYDGIGEMAVMMLSPRIELDSQKVDLHSFARILTRLTKQNGV</sequence>
<dbReference type="OrthoDB" id="9810250at2"/>
<keyword evidence="2" id="KW-1185">Reference proteome</keyword>
<evidence type="ECO:0000313" key="2">
    <source>
        <dbReference type="Proteomes" id="UP000051820"/>
    </source>
</evidence>
<dbReference type="AlphaFoldDB" id="A0A0R1WAW3"/>
<dbReference type="RefSeq" id="WP_010621003.1">
    <property type="nucleotide sequence ID" value="NZ_AZGF01000006.1"/>
</dbReference>
<name>A0A0R1WAW3_9LACO</name>
<comment type="caution">
    <text evidence="1">The sequence shown here is derived from an EMBL/GenBank/DDBJ whole genome shotgun (WGS) entry which is preliminary data.</text>
</comment>
<accession>A0A0R1WAW3</accession>
<dbReference type="Gene3D" id="1.10.357.10">
    <property type="entry name" value="Tetracycline Repressor, domain 2"/>
    <property type="match status" value="1"/>
</dbReference>